<dbReference type="NCBIfam" id="TIGR00675">
    <property type="entry name" value="dcm"/>
    <property type="match status" value="1"/>
</dbReference>
<evidence type="ECO:0000256" key="2">
    <source>
        <dbReference type="ARBA" id="ARBA00022679"/>
    </source>
</evidence>
<dbReference type="GO" id="GO:0032259">
    <property type="term" value="P:methylation"/>
    <property type="evidence" value="ECO:0007669"/>
    <property type="project" value="UniProtKB-KW"/>
</dbReference>
<reference evidence="9" key="1">
    <citation type="submission" date="2019-11" db="EMBL/GenBank/DDBJ databases">
        <title>Epiphytic Pseudomonas syringae from cherry orchards.</title>
        <authorList>
            <person name="Hulin M.T."/>
        </authorList>
    </citation>
    <scope>NUCLEOTIDE SEQUENCE</scope>
    <source>
        <strain evidence="9">PA-2-5E</strain>
    </source>
</reference>
<dbReference type="AlphaFoldDB" id="A0A9Q4FHW6"/>
<sequence>MPRSPTKPLTFIDAFAGCGGLSLGLMQAGLTGRFAIERDRFAFATLQTNLLAEGSPFRYAWPQWLPEEPLGIVELLTNYREELEEISGEIDILVGGPPCQGFSSAGRRQPDDPRNQLFDSYLNLVDIIKPRAVLIENVRGFTLDFNAEGEIKNFSQALKARLSNAYTVHEQLIDLSCFGVPQRRTRYFVLAFRSELDVPDPFIHLQNSLPSFLRSLRLKAPVSSGSAISDFETAHCGTRPSTESKGFEETRYAGPLTHYQKLMNAGCESPDNLRLARHNGNIVSRFKEIIALSHAEGRLNVSIGAEMRARFGLKKLALRVLDPDRPSPTITSMPDDLLHYSEPRTLTVRENARLQSFPDWYSFQGKYTSGGHRRKQEVPRFTQVANAVPPLAARAIGEMLVDLLTRETAAVGLSKTEVISRLHGVQKDAEICAQT</sequence>
<comment type="caution">
    <text evidence="9">The sequence shown here is derived from an EMBL/GenBank/DDBJ whole genome shotgun (WGS) entry which is preliminary data.</text>
</comment>
<dbReference type="GO" id="GO:0003677">
    <property type="term" value="F:DNA binding"/>
    <property type="evidence" value="ECO:0007669"/>
    <property type="project" value="TreeGrafter"/>
</dbReference>
<dbReference type="EC" id="2.1.1.37" evidence="8"/>
<evidence type="ECO:0000313" key="10">
    <source>
        <dbReference type="Proteomes" id="UP000814010"/>
    </source>
</evidence>
<evidence type="ECO:0000256" key="3">
    <source>
        <dbReference type="ARBA" id="ARBA00022691"/>
    </source>
</evidence>
<dbReference type="Proteomes" id="UP000814010">
    <property type="component" value="Unassembled WGS sequence"/>
</dbReference>
<dbReference type="InterPro" id="IPR050390">
    <property type="entry name" value="C5-Methyltransferase"/>
</dbReference>
<dbReference type="Gene3D" id="3.90.120.10">
    <property type="entry name" value="DNA Methylase, subunit A, domain 2"/>
    <property type="match status" value="1"/>
</dbReference>
<keyword evidence="3 6" id="KW-0949">S-adenosyl-L-methionine</keyword>
<dbReference type="Gene3D" id="3.40.50.150">
    <property type="entry name" value="Vaccinia Virus protein VP39"/>
    <property type="match status" value="1"/>
</dbReference>
<evidence type="ECO:0000313" key="9">
    <source>
        <dbReference type="EMBL" id="MCF5630308.1"/>
    </source>
</evidence>
<evidence type="ECO:0000256" key="8">
    <source>
        <dbReference type="RuleBase" id="RU000417"/>
    </source>
</evidence>
<evidence type="ECO:0000256" key="4">
    <source>
        <dbReference type="ARBA" id="ARBA00022747"/>
    </source>
</evidence>
<dbReference type="PANTHER" id="PTHR10629">
    <property type="entry name" value="CYTOSINE-SPECIFIC METHYLTRANSFERASE"/>
    <property type="match status" value="1"/>
</dbReference>
<evidence type="ECO:0000256" key="6">
    <source>
        <dbReference type="PROSITE-ProRule" id="PRU01016"/>
    </source>
</evidence>
<dbReference type="GO" id="GO:0009307">
    <property type="term" value="P:DNA restriction-modification system"/>
    <property type="evidence" value="ECO:0007669"/>
    <property type="project" value="UniProtKB-KW"/>
</dbReference>
<dbReference type="EMBL" id="WKAE01000129">
    <property type="protein sequence ID" value="MCF5630308.1"/>
    <property type="molecule type" value="Genomic_DNA"/>
</dbReference>
<dbReference type="RefSeq" id="WP_268947933.1">
    <property type="nucleotide sequence ID" value="NZ_WKAE01000129.1"/>
</dbReference>
<feature type="active site" evidence="6">
    <location>
        <position position="99"/>
    </location>
</feature>
<protein>
    <recommendedName>
        <fullName evidence="8">Cytosine-specific methyltransferase</fullName>
        <ecNumber evidence="8">2.1.1.37</ecNumber>
    </recommendedName>
</protein>
<dbReference type="PRINTS" id="PR00105">
    <property type="entry name" value="C5METTRFRASE"/>
</dbReference>
<dbReference type="PROSITE" id="PS00094">
    <property type="entry name" value="C5_MTASE_1"/>
    <property type="match status" value="1"/>
</dbReference>
<dbReference type="InterPro" id="IPR001525">
    <property type="entry name" value="C5_MeTfrase"/>
</dbReference>
<dbReference type="PROSITE" id="PS51679">
    <property type="entry name" value="SAM_MT_C5"/>
    <property type="match status" value="1"/>
</dbReference>
<dbReference type="SUPFAM" id="SSF53335">
    <property type="entry name" value="S-adenosyl-L-methionine-dependent methyltransferases"/>
    <property type="match status" value="1"/>
</dbReference>
<gene>
    <name evidence="9" type="primary">dcm</name>
    <name evidence="9" type="ORF">GIV53_13490</name>
</gene>
<keyword evidence="1 6" id="KW-0489">Methyltransferase</keyword>
<organism evidence="9 10">
    <name type="scientific">Pseudomonas syringae</name>
    <dbReference type="NCBI Taxonomy" id="317"/>
    <lineage>
        <taxon>Bacteria</taxon>
        <taxon>Pseudomonadati</taxon>
        <taxon>Pseudomonadota</taxon>
        <taxon>Gammaproteobacteria</taxon>
        <taxon>Pseudomonadales</taxon>
        <taxon>Pseudomonadaceae</taxon>
        <taxon>Pseudomonas</taxon>
    </lineage>
</organism>
<dbReference type="GO" id="GO:0044027">
    <property type="term" value="P:negative regulation of gene expression via chromosomal CpG island methylation"/>
    <property type="evidence" value="ECO:0007669"/>
    <property type="project" value="TreeGrafter"/>
</dbReference>
<dbReference type="PANTHER" id="PTHR10629:SF52">
    <property type="entry name" value="DNA (CYTOSINE-5)-METHYLTRANSFERASE 1"/>
    <property type="match status" value="1"/>
</dbReference>
<dbReference type="InterPro" id="IPR018117">
    <property type="entry name" value="C5_DNA_meth_AS"/>
</dbReference>
<dbReference type="GO" id="GO:0003886">
    <property type="term" value="F:DNA (cytosine-5-)-methyltransferase activity"/>
    <property type="evidence" value="ECO:0007669"/>
    <property type="project" value="UniProtKB-EC"/>
</dbReference>
<keyword evidence="2 6" id="KW-0808">Transferase</keyword>
<accession>A0A9Q4FHW6</accession>
<proteinExistence type="inferred from homology"/>
<name>A0A9Q4FHW6_PSESX</name>
<comment type="similarity">
    <text evidence="6 7">Belongs to the class I-like SAM-binding methyltransferase superfamily. C5-methyltransferase family.</text>
</comment>
<evidence type="ECO:0000256" key="5">
    <source>
        <dbReference type="ARBA" id="ARBA00047422"/>
    </source>
</evidence>
<comment type="catalytic activity">
    <reaction evidence="5 8">
        <text>a 2'-deoxycytidine in DNA + S-adenosyl-L-methionine = a 5-methyl-2'-deoxycytidine in DNA + S-adenosyl-L-homocysteine + H(+)</text>
        <dbReference type="Rhea" id="RHEA:13681"/>
        <dbReference type="Rhea" id="RHEA-COMP:11369"/>
        <dbReference type="Rhea" id="RHEA-COMP:11370"/>
        <dbReference type="ChEBI" id="CHEBI:15378"/>
        <dbReference type="ChEBI" id="CHEBI:57856"/>
        <dbReference type="ChEBI" id="CHEBI:59789"/>
        <dbReference type="ChEBI" id="CHEBI:85452"/>
        <dbReference type="ChEBI" id="CHEBI:85454"/>
        <dbReference type="EC" id="2.1.1.37"/>
    </reaction>
</comment>
<dbReference type="InterPro" id="IPR029063">
    <property type="entry name" value="SAM-dependent_MTases_sf"/>
</dbReference>
<dbReference type="Pfam" id="PF00145">
    <property type="entry name" value="DNA_methylase"/>
    <property type="match status" value="1"/>
</dbReference>
<evidence type="ECO:0000256" key="1">
    <source>
        <dbReference type="ARBA" id="ARBA00022603"/>
    </source>
</evidence>
<keyword evidence="4" id="KW-0680">Restriction system</keyword>
<evidence type="ECO:0000256" key="7">
    <source>
        <dbReference type="RuleBase" id="RU000416"/>
    </source>
</evidence>